<keyword evidence="5 6" id="KW-0539">Nucleus</keyword>
<evidence type="ECO:0000313" key="10">
    <source>
        <dbReference type="EMBL" id="PGH14158.1"/>
    </source>
</evidence>
<dbReference type="GO" id="GO:0003677">
    <property type="term" value="F:DNA binding"/>
    <property type="evidence" value="ECO:0007669"/>
    <property type="project" value="UniProtKB-UniRule"/>
</dbReference>
<evidence type="ECO:0000313" key="11">
    <source>
        <dbReference type="Proteomes" id="UP000224634"/>
    </source>
</evidence>
<feature type="compositionally biased region" description="Basic and acidic residues" evidence="8">
    <location>
        <begin position="127"/>
        <end position="147"/>
    </location>
</feature>
<name>A0A2B7Y019_POLH7</name>
<dbReference type="PANTHER" id="PTHR24341">
    <property type="entry name" value="HOMEOBOX PROTEIN ENGRAILED"/>
    <property type="match status" value="1"/>
</dbReference>
<gene>
    <name evidence="10" type="ORF">AJ80_06027</name>
</gene>
<evidence type="ECO:0000256" key="8">
    <source>
        <dbReference type="SAM" id="MobiDB-lite"/>
    </source>
</evidence>
<evidence type="ECO:0000256" key="2">
    <source>
        <dbReference type="ARBA" id="ARBA00010896"/>
    </source>
</evidence>
<feature type="DNA-binding region" description="Homeobox" evidence="6">
    <location>
        <begin position="67"/>
        <end position="126"/>
    </location>
</feature>
<dbReference type="Gene3D" id="1.10.10.60">
    <property type="entry name" value="Homeodomain-like"/>
    <property type="match status" value="1"/>
</dbReference>
<evidence type="ECO:0000256" key="3">
    <source>
        <dbReference type="ARBA" id="ARBA00023125"/>
    </source>
</evidence>
<keyword evidence="4 6" id="KW-0371">Homeobox</keyword>
<dbReference type="SMART" id="SM00389">
    <property type="entry name" value="HOX"/>
    <property type="match status" value="1"/>
</dbReference>
<feature type="region of interest" description="Disordered" evidence="8">
    <location>
        <begin position="118"/>
        <end position="250"/>
    </location>
</feature>
<dbReference type="InterPro" id="IPR017970">
    <property type="entry name" value="Homeobox_CS"/>
</dbReference>
<evidence type="ECO:0000256" key="4">
    <source>
        <dbReference type="ARBA" id="ARBA00023155"/>
    </source>
</evidence>
<comment type="caution">
    <text evidence="10">The sequence shown here is derived from an EMBL/GenBank/DDBJ whole genome shotgun (WGS) entry which is preliminary data.</text>
</comment>
<dbReference type="CDD" id="cd00086">
    <property type="entry name" value="homeodomain"/>
    <property type="match status" value="1"/>
</dbReference>
<dbReference type="GO" id="GO:0016586">
    <property type="term" value="C:RSC-type complex"/>
    <property type="evidence" value="ECO:0007669"/>
    <property type="project" value="TreeGrafter"/>
</dbReference>
<evidence type="ECO:0000256" key="6">
    <source>
        <dbReference type="PROSITE-ProRule" id="PRU00108"/>
    </source>
</evidence>
<comment type="subcellular location">
    <subcellularLocation>
        <location evidence="1 6 7">Nucleus</location>
    </subcellularLocation>
</comment>
<dbReference type="InterPro" id="IPR001356">
    <property type="entry name" value="HD"/>
</dbReference>
<evidence type="ECO:0000256" key="7">
    <source>
        <dbReference type="RuleBase" id="RU000682"/>
    </source>
</evidence>
<evidence type="ECO:0000259" key="9">
    <source>
        <dbReference type="PROSITE" id="PS50071"/>
    </source>
</evidence>
<dbReference type="InterPro" id="IPR009057">
    <property type="entry name" value="Homeodomain-like_sf"/>
</dbReference>
<dbReference type="FunFam" id="1.10.10.60:FF:000171">
    <property type="entry name" value="Homeobox transcription factor"/>
    <property type="match status" value="1"/>
</dbReference>
<dbReference type="OrthoDB" id="6159439at2759"/>
<dbReference type="Pfam" id="PF00046">
    <property type="entry name" value="Homeodomain"/>
    <property type="match status" value="1"/>
</dbReference>
<feature type="compositionally biased region" description="Low complexity" evidence="8">
    <location>
        <begin position="164"/>
        <end position="181"/>
    </location>
</feature>
<dbReference type="Proteomes" id="UP000224634">
    <property type="component" value="Unassembled WGS sequence"/>
</dbReference>
<dbReference type="EMBL" id="PDNA01000096">
    <property type="protein sequence ID" value="PGH14158.1"/>
    <property type="molecule type" value="Genomic_DNA"/>
</dbReference>
<sequence length="739" mass="81172">MSYFHNPFPYGSNVAIPVEDTMPYGVSPRHHHMQGPMDTYLVPHSSIEFSDFYPPPGSYEDYEEYAENLTRPRLTKEQVDTLEAQFQAHPKPNSNVKRQLAAQTNLTLPRVANWFQNRRAKAKQQRRQAEYERMQASEKAEKSKSDEASQVEDSSKGQSKKSDSASTPTKETTSSAASAPSEIERNTPKIDEKEKPANSNLALVVEPVKEGVNNRTTTRGKAKQPKAVSVSERRQSMDGSESSCHVVPDMVGGRSLAPGFREWEGSPSASASWTSSHSPGNGFEYEGLNQDSHHLALSDPGIGFSHSEADAPGVEVVGHGYHDIQYHGQADAWEAQSDVSRSTIHGQCQPFQPVPFSSLCAPIFTDQRRESCSSEHSELVDSMACAGLNPVVGHSPQHNTQIVEIPHQVETATVWRQLEKEVDIAARRKRPRPAAIGTSGLSRSFVGPSSMSPTARFSNLSPGHVLRHAKSTQNLSPRYSGIRKISAAQRSPLNISSFAEATIYSASNADGNIMAVPPLVTTTMAPPTPLTPEDFQHLMPPTPNDAQYCLSPTDDMGCTRIFPTSQPMQFHFESPPTTPLNMDVLSQLRYQAMTALSAPPQYTTFQDYSIPVPSPSMAPGPWRNMTALSSPEHASMAQTLHMPQPTHISPITYDDSFEHGDTSNTGGFVGQSPSPQFTIKVSNSPPPHSENSTSGQQKVTEFLIQEFPKQQEAHRQAAQLLAPQKPKTYTFTNQTPNDF</sequence>
<dbReference type="InterPro" id="IPR050720">
    <property type="entry name" value="Engrailed_Homeobox_TFs"/>
</dbReference>
<feature type="compositionally biased region" description="Polar residues" evidence="8">
    <location>
        <begin position="727"/>
        <end position="739"/>
    </location>
</feature>
<dbReference type="PROSITE" id="PS50071">
    <property type="entry name" value="HOMEOBOX_2"/>
    <property type="match status" value="1"/>
</dbReference>
<dbReference type="PANTHER" id="PTHR24341:SF6">
    <property type="entry name" value="HOMEOBOX PROTEIN INVECTED"/>
    <property type="match status" value="1"/>
</dbReference>
<protein>
    <recommendedName>
        <fullName evidence="9">Homeobox domain-containing protein</fullName>
    </recommendedName>
</protein>
<feature type="domain" description="Homeobox" evidence="9">
    <location>
        <begin position="65"/>
        <end position="125"/>
    </location>
</feature>
<reference evidence="10 11" key="1">
    <citation type="submission" date="2017-10" db="EMBL/GenBank/DDBJ databases">
        <title>Comparative genomics in systemic dimorphic fungi from Ajellomycetaceae.</title>
        <authorList>
            <person name="Munoz J.F."/>
            <person name="Mcewen J.G."/>
            <person name="Clay O.K."/>
            <person name="Cuomo C.A."/>
        </authorList>
    </citation>
    <scope>NUCLEOTIDE SEQUENCE [LARGE SCALE GENOMIC DNA]</scope>
    <source>
        <strain evidence="10 11">UAMH7299</strain>
    </source>
</reference>
<feature type="region of interest" description="Disordered" evidence="8">
    <location>
        <begin position="720"/>
        <end position="739"/>
    </location>
</feature>
<keyword evidence="3 6" id="KW-0238">DNA-binding</keyword>
<keyword evidence="11" id="KW-1185">Reference proteome</keyword>
<dbReference type="GO" id="GO:0000981">
    <property type="term" value="F:DNA-binding transcription factor activity, RNA polymerase II-specific"/>
    <property type="evidence" value="ECO:0007669"/>
    <property type="project" value="InterPro"/>
</dbReference>
<evidence type="ECO:0000256" key="5">
    <source>
        <dbReference type="ARBA" id="ARBA00023242"/>
    </source>
</evidence>
<comment type="similarity">
    <text evidence="2">Belongs to the engrailed homeobox family.</text>
</comment>
<organism evidence="10 11">
    <name type="scientific">Polytolypa hystricis (strain UAMH7299)</name>
    <dbReference type="NCBI Taxonomy" id="1447883"/>
    <lineage>
        <taxon>Eukaryota</taxon>
        <taxon>Fungi</taxon>
        <taxon>Dikarya</taxon>
        <taxon>Ascomycota</taxon>
        <taxon>Pezizomycotina</taxon>
        <taxon>Eurotiomycetes</taxon>
        <taxon>Eurotiomycetidae</taxon>
        <taxon>Onygenales</taxon>
        <taxon>Onygenales incertae sedis</taxon>
        <taxon>Polytolypa</taxon>
    </lineage>
</organism>
<evidence type="ECO:0000256" key="1">
    <source>
        <dbReference type="ARBA" id="ARBA00004123"/>
    </source>
</evidence>
<accession>A0A2B7Y019</accession>
<dbReference type="SUPFAM" id="SSF46689">
    <property type="entry name" value="Homeodomain-like"/>
    <property type="match status" value="1"/>
</dbReference>
<proteinExistence type="inferred from homology"/>
<dbReference type="PROSITE" id="PS00027">
    <property type="entry name" value="HOMEOBOX_1"/>
    <property type="match status" value="1"/>
</dbReference>
<feature type="region of interest" description="Disordered" evidence="8">
    <location>
        <begin position="661"/>
        <end position="696"/>
    </location>
</feature>
<dbReference type="STRING" id="1447883.A0A2B7Y019"/>
<feature type="compositionally biased region" description="Polar residues" evidence="8">
    <location>
        <begin position="662"/>
        <end position="696"/>
    </location>
</feature>
<dbReference type="AlphaFoldDB" id="A0A2B7Y019"/>
<feature type="compositionally biased region" description="Basic and acidic residues" evidence="8">
    <location>
        <begin position="182"/>
        <end position="196"/>
    </location>
</feature>